<gene>
    <name evidence="2" type="ORF">GCM10011501_16890</name>
</gene>
<evidence type="ECO:0000256" key="1">
    <source>
        <dbReference type="SAM" id="Phobius"/>
    </source>
</evidence>
<feature type="transmembrane region" description="Helical" evidence="1">
    <location>
        <begin position="65"/>
        <end position="84"/>
    </location>
</feature>
<name>A0ABQ3IP18_9GAMM</name>
<keyword evidence="1" id="KW-0472">Membrane</keyword>
<evidence type="ECO:0000313" key="3">
    <source>
        <dbReference type="Proteomes" id="UP000626370"/>
    </source>
</evidence>
<accession>A0ABQ3IP18</accession>
<organism evidence="2 3">
    <name type="scientific">Thalassotalea profundi</name>
    <dbReference type="NCBI Taxonomy" id="2036687"/>
    <lineage>
        <taxon>Bacteria</taxon>
        <taxon>Pseudomonadati</taxon>
        <taxon>Pseudomonadota</taxon>
        <taxon>Gammaproteobacteria</taxon>
        <taxon>Alteromonadales</taxon>
        <taxon>Colwelliaceae</taxon>
        <taxon>Thalassotalea</taxon>
    </lineage>
</organism>
<comment type="caution">
    <text evidence="2">The sequence shown here is derived from an EMBL/GenBank/DDBJ whole genome shotgun (WGS) entry which is preliminary data.</text>
</comment>
<proteinExistence type="predicted"/>
<dbReference type="EMBL" id="BNAH01000005">
    <property type="protein sequence ID" value="GHE87945.1"/>
    <property type="molecule type" value="Genomic_DNA"/>
</dbReference>
<protein>
    <submittedName>
        <fullName evidence="2">Uncharacterized protein</fullName>
    </submittedName>
</protein>
<dbReference type="Proteomes" id="UP000626370">
    <property type="component" value="Unassembled WGS sequence"/>
</dbReference>
<keyword evidence="1" id="KW-0812">Transmembrane</keyword>
<dbReference type="RefSeq" id="WP_189377820.1">
    <property type="nucleotide sequence ID" value="NZ_BNAH01000005.1"/>
</dbReference>
<keyword evidence="3" id="KW-1185">Reference proteome</keyword>
<feature type="transmembrane region" description="Helical" evidence="1">
    <location>
        <begin position="27"/>
        <end position="44"/>
    </location>
</feature>
<reference evidence="3" key="1">
    <citation type="journal article" date="2019" name="Int. J. Syst. Evol. Microbiol.">
        <title>The Global Catalogue of Microorganisms (GCM) 10K type strain sequencing project: providing services to taxonomists for standard genome sequencing and annotation.</title>
        <authorList>
            <consortium name="The Broad Institute Genomics Platform"/>
            <consortium name="The Broad Institute Genome Sequencing Center for Infectious Disease"/>
            <person name="Wu L."/>
            <person name="Ma J."/>
        </authorList>
    </citation>
    <scope>NUCLEOTIDE SEQUENCE [LARGE SCALE GENOMIC DNA]</scope>
    <source>
        <strain evidence="3">CGMCC 1.15922</strain>
    </source>
</reference>
<sequence>MYWLIIISFAIFTGLLSQKYITNRFGILIPLFFPCIIVALYKYYKFYIIGHDYTETGVPMIPLSMIFDGIAAAFFGILSYLLAFKNRKLRSLNNNINE</sequence>
<keyword evidence="1" id="KW-1133">Transmembrane helix</keyword>
<evidence type="ECO:0000313" key="2">
    <source>
        <dbReference type="EMBL" id="GHE87945.1"/>
    </source>
</evidence>